<dbReference type="GO" id="GO:0031629">
    <property type="term" value="P:synaptic vesicle fusion to presynaptic active zone membrane"/>
    <property type="evidence" value="ECO:0007669"/>
    <property type="project" value="TreeGrafter"/>
</dbReference>
<dbReference type="FunFam" id="1.20.5.110:FF:000007">
    <property type="entry name" value="Synaptosomal-associated protein"/>
    <property type="match status" value="1"/>
</dbReference>
<dbReference type="SUPFAM" id="SSF58038">
    <property type="entry name" value="SNARE fusion complex"/>
    <property type="match status" value="2"/>
</dbReference>
<reference evidence="15" key="1">
    <citation type="submission" date="2025-08" db="UniProtKB">
        <authorList>
            <consortium name="Ensembl"/>
        </authorList>
    </citation>
    <scope>IDENTIFICATION</scope>
</reference>
<accession>A0A3Q3JFI5</accession>
<dbReference type="Pfam" id="PF00835">
    <property type="entry name" value="SNAP-25"/>
    <property type="match status" value="1"/>
</dbReference>
<evidence type="ECO:0000256" key="8">
    <source>
        <dbReference type="ARBA" id="ARBA00023136"/>
    </source>
</evidence>
<dbReference type="RefSeq" id="XP_020461268.1">
    <property type="nucleotide sequence ID" value="XM_020605612.1"/>
</dbReference>
<evidence type="ECO:0000256" key="13">
    <source>
        <dbReference type="SAM" id="MobiDB-lite"/>
    </source>
</evidence>
<dbReference type="PANTHER" id="PTHR19305:SF22">
    <property type="entry name" value="SYNAPTOSOMAL-ASSOCIATED PROTEIN"/>
    <property type="match status" value="1"/>
</dbReference>
<protein>
    <recommendedName>
        <fullName evidence="12">Synaptosomal-associated protein</fullName>
    </recommendedName>
</protein>
<comment type="subcellular location">
    <subcellularLocation>
        <location evidence="1">Cell membrane</location>
    </subcellularLocation>
    <subcellularLocation>
        <location evidence="9">Synapse</location>
        <location evidence="9">Synaptosome</location>
    </subcellularLocation>
</comment>
<proteinExistence type="inferred from homology"/>
<keyword evidence="8" id="KW-0472">Membrane</keyword>
<dbReference type="GO" id="GO:0043005">
    <property type="term" value="C:neuron projection"/>
    <property type="evidence" value="ECO:0007669"/>
    <property type="project" value="UniProtKB-KW"/>
</dbReference>
<evidence type="ECO:0000313" key="16">
    <source>
        <dbReference type="Proteomes" id="UP000261600"/>
    </source>
</evidence>
<dbReference type="InterPro" id="IPR039077">
    <property type="entry name" value="SNAP-25_N_SNARE_chord"/>
</dbReference>
<dbReference type="GO" id="GO:0005484">
    <property type="term" value="F:SNAP receptor activity"/>
    <property type="evidence" value="ECO:0007669"/>
    <property type="project" value="TreeGrafter"/>
</dbReference>
<dbReference type="Proteomes" id="UP000261600">
    <property type="component" value="Unplaced"/>
</dbReference>
<keyword evidence="3" id="KW-1003">Cell membrane</keyword>
<dbReference type="InterPro" id="IPR000727">
    <property type="entry name" value="T_SNARE_dom"/>
</dbReference>
<dbReference type="Ensembl" id="ENSMALT00000015784.1">
    <property type="protein sequence ID" value="ENSMALP00000015470.1"/>
    <property type="gene ID" value="ENSMALG00000010865.1"/>
</dbReference>
<evidence type="ECO:0000256" key="4">
    <source>
        <dbReference type="ARBA" id="ARBA00022599"/>
    </source>
</evidence>
<dbReference type="AlphaFoldDB" id="A0A3Q3JFI5"/>
<evidence type="ECO:0000259" key="14">
    <source>
        <dbReference type="PROSITE" id="PS50192"/>
    </source>
</evidence>
<dbReference type="PROSITE" id="PS50192">
    <property type="entry name" value="T_SNARE"/>
    <property type="match status" value="2"/>
</dbReference>
<evidence type="ECO:0000256" key="9">
    <source>
        <dbReference type="ARBA" id="ARBA00034102"/>
    </source>
</evidence>
<evidence type="ECO:0000256" key="11">
    <source>
        <dbReference type="ARBA" id="ARBA00065910"/>
    </source>
</evidence>
<feature type="domain" description="T-SNARE coiled-coil homology" evidence="14">
    <location>
        <begin position="30"/>
        <end position="92"/>
    </location>
</feature>
<dbReference type="RefSeq" id="XP_020461267.1">
    <property type="nucleotide sequence ID" value="XM_020605611.1"/>
</dbReference>
<keyword evidence="6" id="KW-0770">Synapse</keyword>
<evidence type="ECO:0000256" key="5">
    <source>
        <dbReference type="ARBA" id="ARBA00022737"/>
    </source>
</evidence>
<feature type="region of interest" description="Disordered" evidence="13">
    <location>
        <begin position="1"/>
        <end position="22"/>
    </location>
</feature>
<feature type="domain" description="T-SNARE coiled-coil homology" evidence="14">
    <location>
        <begin position="156"/>
        <end position="218"/>
    </location>
</feature>
<reference evidence="15" key="2">
    <citation type="submission" date="2025-09" db="UniProtKB">
        <authorList>
            <consortium name="Ensembl"/>
        </authorList>
    </citation>
    <scope>IDENTIFICATION</scope>
</reference>
<evidence type="ECO:0000256" key="1">
    <source>
        <dbReference type="ARBA" id="ARBA00004236"/>
    </source>
</evidence>
<dbReference type="GO" id="GO:0005249">
    <property type="term" value="F:voltage-gated potassium channel activity"/>
    <property type="evidence" value="ECO:0007669"/>
    <property type="project" value="InterPro"/>
</dbReference>
<evidence type="ECO:0000256" key="2">
    <source>
        <dbReference type="ARBA" id="ARBA00009480"/>
    </source>
</evidence>
<keyword evidence="4" id="KW-0771">Synaptosome</keyword>
<dbReference type="GO" id="GO:0098793">
    <property type="term" value="C:presynapse"/>
    <property type="evidence" value="ECO:0007669"/>
    <property type="project" value="GOC"/>
</dbReference>
<dbReference type="PANTHER" id="PTHR19305">
    <property type="entry name" value="SYNAPTOSOMAL ASSOCIATED PROTEIN"/>
    <property type="match status" value="1"/>
</dbReference>
<sequence length="221" mass="24571">MWSPATQHANNMASDPPTLTEQEETLRRINQVTDESLESTRRMMQLSEEIKDAGLKTLVILDEQEAQLDRIDEGLDQIGSDMKEAVKNLTDLGKCCGLCSCEKLKAIEKNMVYKAVLGGASSQDGVVSSQPPSSRVADEREQMVMSGEYITRVTHDGREAEMEDNMNHISSIIGNVKSMAVDMGQAIDRQNDQIENIQSKVNINKARINTANKKANNLMKR</sequence>
<evidence type="ECO:0000256" key="6">
    <source>
        <dbReference type="ARBA" id="ARBA00023018"/>
    </source>
</evidence>
<keyword evidence="5" id="KW-0677">Repeat</keyword>
<dbReference type="InterPro" id="IPR000928">
    <property type="entry name" value="SNAP-25_dom"/>
</dbReference>
<dbReference type="GO" id="GO:0017075">
    <property type="term" value="F:syntaxin-1 binding"/>
    <property type="evidence" value="ECO:0007669"/>
    <property type="project" value="InterPro"/>
</dbReference>
<comment type="subunit">
    <text evidence="11">Homotetramer (via coiled-coil domain), also forms heterotetramers with STX4 and VAMP3. Found in a complex with VAMP8 and STX1A. Found in a complex with VAMP8 and STX4 in pancreas. Interacts simultaneously with SNAPIN and SYN4. Interacts with STX1A. Interacts with STX12. Interacts tightly to multiple syntaxins and synaptobrevins/VAMPs. Interacts with ZDHHC13 (via ANK repeats). Interacts with ZDHHC17 (via ANK repeats).</text>
</comment>
<dbReference type="CDD" id="cd15894">
    <property type="entry name" value="SNARE_SNAP25N"/>
    <property type="match status" value="1"/>
</dbReference>
<comment type="similarity">
    <text evidence="2 12">Belongs to the SNAP-25 family.</text>
</comment>
<organism evidence="15 16">
    <name type="scientific">Monopterus albus</name>
    <name type="common">Swamp eel</name>
    <dbReference type="NCBI Taxonomy" id="43700"/>
    <lineage>
        <taxon>Eukaryota</taxon>
        <taxon>Metazoa</taxon>
        <taxon>Chordata</taxon>
        <taxon>Craniata</taxon>
        <taxon>Vertebrata</taxon>
        <taxon>Euteleostomi</taxon>
        <taxon>Actinopterygii</taxon>
        <taxon>Neopterygii</taxon>
        <taxon>Teleostei</taxon>
        <taxon>Neoteleostei</taxon>
        <taxon>Acanthomorphata</taxon>
        <taxon>Anabantaria</taxon>
        <taxon>Synbranchiformes</taxon>
        <taxon>Synbranchidae</taxon>
        <taxon>Monopterus</taxon>
    </lineage>
</organism>
<evidence type="ECO:0000256" key="10">
    <source>
        <dbReference type="ARBA" id="ARBA00053876"/>
    </source>
</evidence>
<dbReference type="STRING" id="43700.ENSMALP00000015470"/>
<evidence type="ECO:0000256" key="7">
    <source>
        <dbReference type="ARBA" id="ARBA00023054"/>
    </source>
</evidence>
<dbReference type="SMART" id="SM00397">
    <property type="entry name" value="t_SNARE"/>
    <property type="match status" value="2"/>
</dbReference>
<dbReference type="GeneID" id="109963246"/>
<comment type="function">
    <text evidence="10">Essential component of the high affinity receptor for the general membrane fusion machinery and an important regulator of transport vesicle docking and fusion.</text>
</comment>
<dbReference type="FunFam" id="1.20.5.110:FF:000018">
    <property type="entry name" value="Synaptosomal-associated protein"/>
    <property type="match status" value="1"/>
</dbReference>
<evidence type="ECO:0000256" key="3">
    <source>
        <dbReference type="ARBA" id="ARBA00022475"/>
    </source>
</evidence>
<keyword evidence="7" id="KW-0175">Coiled coil</keyword>
<dbReference type="GO" id="GO:0031201">
    <property type="term" value="C:SNARE complex"/>
    <property type="evidence" value="ECO:0007669"/>
    <property type="project" value="TreeGrafter"/>
</dbReference>
<name>A0A3Q3JFI5_MONAL</name>
<dbReference type="Gene3D" id="1.20.5.110">
    <property type="match status" value="2"/>
</dbReference>
<feature type="compositionally biased region" description="Polar residues" evidence="13">
    <location>
        <begin position="1"/>
        <end position="20"/>
    </location>
</feature>
<evidence type="ECO:0000256" key="12">
    <source>
        <dbReference type="RuleBase" id="RU003496"/>
    </source>
</evidence>
<evidence type="ECO:0000313" key="15">
    <source>
        <dbReference type="Ensembl" id="ENSMALP00000015470.1"/>
    </source>
</evidence>
<keyword evidence="16" id="KW-1185">Reference proteome</keyword>
<dbReference type="GO" id="GO:0005886">
    <property type="term" value="C:plasma membrane"/>
    <property type="evidence" value="ECO:0007669"/>
    <property type="project" value="UniProtKB-SubCell"/>
</dbReference>
<dbReference type="GO" id="GO:0016082">
    <property type="term" value="P:synaptic vesicle priming"/>
    <property type="evidence" value="ECO:0007669"/>
    <property type="project" value="TreeGrafter"/>
</dbReference>